<organism evidence="4 5">
    <name type="scientific">Auricularia subglabra (strain TFB-10046 / SS5)</name>
    <name type="common">White-rot fungus</name>
    <name type="synonym">Auricularia delicata (strain TFB10046)</name>
    <dbReference type="NCBI Taxonomy" id="717982"/>
    <lineage>
        <taxon>Eukaryota</taxon>
        <taxon>Fungi</taxon>
        <taxon>Dikarya</taxon>
        <taxon>Basidiomycota</taxon>
        <taxon>Agaricomycotina</taxon>
        <taxon>Agaricomycetes</taxon>
        <taxon>Auriculariales</taxon>
        <taxon>Auriculariaceae</taxon>
        <taxon>Auricularia</taxon>
    </lineage>
</organism>
<dbReference type="eggNOG" id="ENOG502S9RS">
    <property type="taxonomic scope" value="Eukaryota"/>
</dbReference>
<evidence type="ECO:0000256" key="2">
    <source>
        <dbReference type="SAM" id="SignalP"/>
    </source>
</evidence>
<dbReference type="KEGG" id="adl:AURDEDRAFT_177026"/>
<evidence type="ECO:0000256" key="1">
    <source>
        <dbReference type="SAM" id="MobiDB-lite"/>
    </source>
</evidence>
<name>J0CU88_AURST</name>
<dbReference type="GO" id="GO:0030246">
    <property type="term" value="F:carbohydrate binding"/>
    <property type="evidence" value="ECO:0007669"/>
    <property type="project" value="InterPro"/>
</dbReference>
<dbReference type="InterPro" id="IPR019019">
    <property type="entry name" value="H-type_lectin_domain"/>
</dbReference>
<dbReference type="Proteomes" id="UP000006514">
    <property type="component" value="Unassembled WGS sequence"/>
</dbReference>
<dbReference type="InParanoid" id="J0CU88"/>
<gene>
    <name evidence="4" type="ORF">AURDEDRAFT_177026</name>
</gene>
<feature type="region of interest" description="Disordered" evidence="1">
    <location>
        <begin position="136"/>
        <end position="177"/>
    </location>
</feature>
<keyword evidence="2" id="KW-0732">Signal</keyword>
<proteinExistence type="predicted"/>
<dbReference type="GO" id="GO:0007155">
    <property type="term" value="P:cell adhesion"/>
    <property type="evidence" value="ECO:0007669"/>
    <property type="project" value="InterPro"/>
</dbReference>
<reference evidence="5" key="1">
    <citation type="journal article" date="2012" name="Science">
        <title>The Paleozoic origin of enzymatic lignin decomposition reconstructed from 31 fungal genomes.</title>
        <authorList>
            <person name="Floudas D."/>
            <person name="Binder M."/>
            <person name="Riley R."/>
            <person name="Barry K."/>
            <person name="Blanchette R.A."/>
            <person name="Henrissat B."/>
            <person name="Martinez A.T."/>
            <person name="Otillar R."/>
            <person name="Spatafora J.W."/>
            <person name="Yadav J.S."/>
            <person name="Aerts A."/>
            <person name="Benoit I."/>
            <person name="Boyd A."/>
            <person name="Carlson A."/>
            <person name="Copeland A."/>
            <person name="Coutinho P.M."/>
            <person name="de Vries R.P."/>
            <person name="Ferreira P."/>
            <person name="Findley K."/>
            <person name="Foster B."/>
            <person name="Gaskell J."/>
            <person name="Glotzer D."/>
            <person name="Gorecki P."/>
            <person name="Heitman J."/>
            <person name="Hesse C."/>
            <person name="Hori C."/>
            <person name="Igarashi K."/>
            <person name="Jurgens J.A."/>
            <person name="Kallen N."/>
            <person name="Kersten P."/>
            <person name="Kohler A."/>
            <person name="Kuees U."/>
            <person name="Kumar T.K.A."/>
            <person name="Kuo A."/>
            <person name="LaButti K."/>
            <person name="Larrondo L.F."/>
            <person name="Lindquist E."/>
            <person name="Ling A."/>
            <person name="Lombard V."/>
            <person name="Lucas S."/>
            <person name="Lundell T."/>
            <person name="Martin R."/>
            <person name="McLaughlin D.J."/>
            <person name="Morgenstern I."/>
            <person name="Morin E."/>
            <person name="Murat C."/>
            <person name="Nagy L.G."/>
            <person name="Nolan M."/>
            <person name="Ohm R.A."/>
            <person name="Patyshakuliyeva A."/>
            <person name="Rokas A."/>
            <person name="Ruiz-Duenas F.J."/>
            <person name="Sabat G."/>
            <person name="Salamov A."/>
            <person name="Samejima M."/>
            <person name="Schmutz J."/>
            <person name="Slot J.C."/>
            <person name="St John F."/>
            <person name="Stenlid J."/>
            <person name="Sun H."/>
            <person name="Sun S."/>
            <person name="Syed K."/>
            <person name="Tsang A."/>
            <person name="Wiebenga A."/>
            <person name="Young D."/>
            <person name="Pisabarro A."/>
            <person name="Eastwood D.C."/>
            <person name="Martin F."/>
            <person name="Cullen D."/>
            <person name="Grigoriev I.V."/>
            <person name="Hibbett D.S."/>
        </authorList>
    </citation>
    <scope>NUCLEOTIDE SEQUENCE [LARGE SCALE GENOMIC DNA]</scope>
    <source>
        <strain evidence="5">TFB10046</strain>
    </source>
</reference>
<dbReference type="Pfam" id="PF09458">
    <property type="entry name" value="H_lectin"/>
    <property type="match status" value="1"/>
</dbReference>
<feature type="signal peptide" evidence="2">
    <location>
        <begin position="1"/>
        <end position="18"/>
    </location>
</feature>
<feature type="chain" id="PRO_5003732401" description="H-type lectin domain-containing protein" evidence="2">
    <location>
        <begin position="19"/>
        <end position="177"/>
    </location>
</feature>
<dbReference type="AlphaFoldDB" id="J0CU88"/>
<dbReference type="SUPFAM" id="SSF141086">
    <property type="entry name" value="Agglutinin HPA-like"/>
    <property type="match status" value="2"/>
</dbReference>
<protein>
    <recommendedName>
        <fullName evidence="3">H-type lectin domain-containing protein</fullName>
    </recommendedName>
</protein>
<dbReference type="EMBL" id="JH688051">
    <property type="protein sequence ID" value="EJD33906.1"/>
    <property type="molecule type" value="Genomic_DNA"/>
</dbReference>
<sequence>MFFSTSTIFGAVQALAQGLAVGTFETQEIRPPETAWTDSSKRVVFPKPFDRTPGLAVGFTSLNVDKSTTVRITAYADNISLTQAYVHIDTWGGTRVYSASSVWCGIALNDTNFQTGQFSTLDDHAWDHPQQNTSRAISFGRPFSAPPKHHETGKSLITADQVRQDPVSPTRTHFAGR</sequence>
<dbReference type="OMA" id="PTRTHFA"/>
<accession>J0CU88</accession>
<feature type="domain" description="H-type lectin" evidence="3">
    <location>
        <begin position="40"/>
        <end position="103"/>
    </location>
</feature>
<dbReference type="Gene3D" id="2.60.40.2080">
    <property type="match status" value="1"/>
</dbReference>
<keyword evidence="5" id="KW-1185">Reference proteome</keyword>
<evidence type="ECO:0000259" key="3">
    <source>
        <dbReference type="Pfam" id="PF09458"/>
    </source>
</evidence>
<evidence type="ECO:0000313" key="5">
    <source>
        <dbReference type="Proteomes" id="UP000006514"/>
    </source>
</evidence>
<evidence type="ECO:0000313" key="4">
    <source>
        <dbReference type="EMBL" id="EJD33906.1"/>
    </source>
</evidence>
<dbReference type="OrthoDB" id="5419324at2759"/>
<dbReference type="InterPro" id="IPR037221">
    <property type="entry name" value="H-type_lectin_dom_sf"/>
</dbReference>